<dbReference type="PANTHER" id="PTHR43730">
    <property type="entry name" value="BETA-MANNOSIDASE"/>
    <property type="match status" value="1"/>
</dbReference>
<comment type="catalytic activity">
    <reaction evidence="1">
        <text>Hydrolysis of terminal, non-reducing beta-D-mannose residues in beta-D-mannosides.</text>
        <dbReference type="EC" id="3.2.1.25"/>
    </reaction>
</comment>
<evidence type="ECO:0000259" key="9">
    <source>
        <dbReference type="Pfam" id="PF00703"/>
    </source>
</evidence>
<dbReference type="InterPro" id="IPR006102">
    <property type="entry name" value="Ig-like_GH2"/>
</dbReference>
<dbReference type="FunFam" id="3.20.20.80:FF:000050">
    <property type="entry name" value="Beta-mannosidase B"/>
    <property type="match status" value="1"/>
</dbReference>
<evidence type="ECO:0000256" key="2">
    <source>
        <dbReference type="ARBA" id="ARBA00004740"/>
    </source>
</evidence>
<name>A0A5M3MR18_CONPW</name>
<dbReference type="EC" id="3.2.1.25" evidence="3"/>
<dbReference type="SUPFAM" id="SSF51445">
    <property type="entry name" value="(Trans)glycosidases"/>
    <property type="match status" value="1"/>
</dbReference>
<evidence type="ECO:0000256" key="8">
    <source>
        <dbReference type="ARBA" id="ARBA00041614"/>
    </source>
</evidence>
<dbReference type="Proteomes" id="UP000053558">
    <property type="component" value="Unassembled WGS sequence"/>
</dbReference>
<proteinExistence type="inferred from homology"/>
<evidence type="ECO:0000313" key="12">
    <source>
        <dbReference type="EMBL" id="EIW81506.1"/>
    </source>
</evidence>
<dbReference type="OMA" id="PIPYHRG"/>
<dbReference type="GeneID" id="19207744"/>
<dbReference type="InterPro" id="IPR017853">
    <property type="entry name" value="GH"/>
</dbReference>
<dbReference type="AlphaFoldDB" id="A0A5M3MR18"/>
<dbReference type="InterPro" id="IPR013783">
    <property type="entry name" value="Ig-like_fold"/>
</dbReference>
<organism evidence="12 13">
    <name type="scientific">Coniophora puteana (strain RWD-64-598)</name>
    <name type="common">Brown rot fungus</name>
    <dbReference type="NCBI Taxonomy" id="741705"/>
    <lineage>
        <taxon>Eukaryota</taxon>
        <taxon>Fungi</taxon>
        <taxon>Dikarya</taxon>
        <taxon>Basidiomycota</taxon>
        <taxon>Agaricomycotina</taxon>
        <taxon>Agaricomycetes</taxon>
        <taxon>Agaricomycetidae</taxon>
        <taxon>Boletales</taxon>
        <taxon>Coniophorineae</taxon>
        <taxon>Coniophoraceae</taxon>
        <taxon>Coniophora</taxon>
    </lineage>
</organism>
<dbReference type="SUPFAM" id="SSF49785">
    <property type="entry name" value="Galactose-binding domain-like"/>
    <property type="match status" value="1"/>
</dbReference>
<dbReference type="InterPro" id="IPR036156">
    <property type="entry name" value="Beta-gal/glucu_dom_sf"/>
</dbReference>
<evidence type="ECO:0000256" key="4">
    <source>
        <dbReference type="ARBA" id="ARBA00022801"/>
    </source>
</evidence>
<feature type="domain" description="Glycoside hydrolase family 2 immunoglobulin-like beta-sandwich" evidence="9">
    <location>
        <begin position="259"/>
        <end position="345"/>
    </location>
</feature>
<sequence length="926" mass="104214">MAVVSQSLDTGWSWKQRSEDTNEPMLDELTSSEWTTAHAFPSEVHVELLKAGKIPDPYVGFNEHREWLYRTTFEYEATALSNSLIEFEGLDTFCDVYLNSQLILSADNQFRTWQAPVEPVVGQNVLFLYFKSAKHIAKDLEAQYGIVRAGSVNLGDPSRVYVRKAQYDWRWDWGPELMTCGPYRPITLISYTTRIKNVYARAYTQLVASPNASEPTQFVYPASLIVDISLQGLANSSKAPRARVTLKDAVQGGVIRQDVVSLTKRESMRPRSDGENDEDAFVFVEALTWSFDTSSSDMGVGKVELWWPVGYGKQNLYDVQVELLDGADATSTTIFDTNTQRVGFRSVKLVQESIEEPDIHGKGTTFLFEVNGVRMFLGAGSNWIPGDNFLTMLTPGRYRDWLTLARDGGQNVIRLWGGGVYEPDVFYDVCDELGLLVWQDFQFACGVYPAHNEFVSSVRAEAIDNIVRLRHHPCIALLCGNNEDYQQVLQWGDVPDLPARKIYEHLLPSLVSSLTSPEIPYHRGSPCGGEGWDTADPTVGDVHQWNIWAGEKPWHDYDRMGGRFVSEFGVPSFPCMRTIEYWLDSADVPKSQRYAQSKAMAQHCKAGSYERRFAVLMNELLRLTGDLETHVYNTQLLQSEAMGFAYREWRRAWRGPGKQYTAGAIVWQLNDSWPVMSWAIVDYFLRPKPAYYTISRELKPIVIGISRTVTKNRQCDRPRQFYEFGAFQSTGATLDIWGANSTLSSRTLSLEIRYFDLESDWTHSESMRNIALAPNQSTEFLTSVPCHGPPASSKTASQLPNPEATTTYSVVVTAILRDPDIGKFVARAVDWPQPYKFLDPPEPGLSLRVEDDGETVHATVVRPVKGLVLGVDDPERGDDGVKWSDNMLDVVPGDEQVVVASGLGGRGIRAAWLGKERAEVCEVRRV</sequence>
<dbReference type="EMBL" id="JH711578">
    <property type="protein sequence ID" value="EIW81506.1"/>
    <property type="molecule type" value="Genomic_DNA"/>
</dbReference>
<dbReference type="InterPro" id="IPR008979">
    <property type="entry name" value="Galactose-bd-like_sf"/>
</dbReference>
<evidence type="ECO:0000259" key="11">
    <source>
        <dbReference type="Pfam" id="PF22666"/>
    </source>
</evidence>
<dbReference type="Gene3D" id="3.20.20.80">
    <property type="entry name" value="Glycosidases"/>
    <property type="match status" value="1"/>
</dbReference>
<comment type="similarity">
    <text evidence="6">Belongs to the glycosyl hydrolase 2 family. Beta-mannosidase B subfamily.</text>
</comment>
<dbReference type="GO" id="GO:0004567">
    <property type="term" value="F:beta-mannosidase activity"/>
    <property type="evidence" value="ECO:0007669"/>
    <property type="project" value="UniProtKB-EC"/>
</dbReference>
<dbReference type="InterPro" id="IPR050887">
    <property type="entry name" value="Beta-mannosidase_GH2"/>
</dbReference>
<dbReference type="GO" id="GO:0005975">
    <property type="term" value="P:carbohydrate metabolic process"/>
    <property type="evidence" value="ECO:0007669"/>
    <property type="project" value="InterPro"/>
</dbReference>
<evidence type="ECO:0000313" key="13">
    <source>
        <dbReference type="Proteomes" id="UP000053558"/>
    </source>
</evidence>
<evidence type="ECO:0000256" key="3">
    <source>
        <dbReference type="ARBA" id="ARBA00012754"/>
    </source>
</evidence>
<comment type="pathway">
    <text evidence="2">Glycan metabolism; N-glycan degradation.</text>
</comment>
<dbReference type="Pfam" id="PF22666">
    <property type="entry name" value="Glyco_hydro_2_N2"/>
    <property type="match status" value="1"/>
</dbReference>
<reference evidence="13" key="1">
    <citation type="journal article" date="2012" name="Science">
        <title>The Paleozoic origin of enzymatic lignin decomposition reconstructed from 31 fungal genomes.</title>
        <authorList>
            <person name="Floudas D."/>
            <person name="Binder M."/>
            <person name="Riley R."/>
            <person name="Barry K."/>
            <person name="Blanchette R.A."/>
            <person name="Henrissat B."/>
            <person name="Martinez A.T."/>
            <person name="Otillar R."/>
            <person name="Spatafora J.W."/>
            <person name="Yadav J.S."/>
            <person name="Aerts A."/>
            <person name="Benoit I."/>
            <person name="Boyd A."/>
            <person name="Carlson A."/>
            <person name="Copeland A."/>
            <person name="Coutinho P.M."/>
            <person name="de Vries R.P."/>
            <person name="Ferreira P."/>
            <person name="Findley K."/>
            <person name="Foster B."/>
            <person name="Gaskell J."/>
            <person name="Glotzer D."/>
            <person name="Gorecki P."/>
            <person name="Heitman J."/>
            <person name="Hesse C."/>
            <person name="Hori C."/>
            <person name="Igarashi K."/>
            <person name="Jurgens J.A."/>
            <person name="Kallen N."/>
            <person name="Kersten P."/>
            <person name="Kohler A."/>
            <person name="Kuees U."/>
            <person name="Kumar T.K.A."/>
            <person name="Kuo A."/>
            <person name="LaButti K."/>
            <person name="Larrondo L.F."/>
            <person name="Lindquist E."/>
            <person name="Ling A."/>
            <person name="Lombard V."/>
            <person name="Lucas S."/>
            <person name="Lundell T."/>
            <person name="Martin R."/>
            <person name="McLaughlin D.J."/>
            <person name="Morgenstern I."/>
            <person name="Morin E."/>
            <person name="Murat C."/>
            <person name="Nagy L.G."/>
            <person name="Nolan M."/>
            <person name="Ohm R.A."/>
            <person name="Patyshakuliyeva A."/>
            <person name="Rokas A."/>
            <person name="Ruiz-Duenas F.J."/>
            <person name="Sabat G."/>
            <person name="Salamov A."/>
            <person name="Samejima M."/>
            <person name="Schmutz J."/>
            <person name="Slot J.C."/>
            <person name="St John F."/>
            <person name="Stenlid J."/>
            <person name="Sun H."/>
            <person name="Sun S."/>
            <person name="Syed K."/>
            <person name="Tsang A."/>
            <person name="Wiebenga A."/>
            <person name="Young D."/>
            <person name="Pisabarro A."/>
            <person name="Eastwood D.C."/>
            <person name="Martin F."/>
            <person name="Cullen D."/>
            <person name="Grigoriev I.V."/>
            <person name="Hibbett D.S."/>
        </authorList>
    </citation>
    <scope>NUCLEOTIDE SEQUENCE [LARGE SCALE GENOMIC DNA]</scope>
    <source>
        <strain evidence="13">RWD-64-598 SS2</strain>
    </source>
</reference>
<dbReference type="GO" id="GO:0006516">
    <property type="term" value="P:glycoprotein catabolic process"/>
    <property type="evidence" value="ECO:0007669"/>
    <property type="project" value="TreeGrafter"/>
</dbReference>
<dbReference type="PANTHER" id="PTHR43730:SF1">
    <property type="entry name" value="BETA-MANNOSIDASE"/>
    <property type="match status" value="1"/>
</dbReference>
<feature type="domain" description="Beta-mannosidase-like galactose-binding" evidence="11">
    <location>
        <begin position="23"/>
        <end position="184"/>
    </location>
</feature>
<dbReference type="InterPro" id="IPR041447">
    <property type="entry name" value="Mannosidase_ig"/>
</dbReference>
<keyword evidence="13" id="KW-1185">Reference proteome</keyword>
<comment type="caution">
    <text evidence="12">The sequence shown here is derived from an EMBL/GenBank/DDBJ whole genome shotgun (WGS) entry which is preliminary data.</text>
</comment>
<dbReference type="SUPFAM" id="SSF49303">
    <property type="entry name" value="beta-Galactosidase/glucuronidase domain"/>
    <property type="match status" value="2"/>
</dbReference>
<dbReference type="Pfam" id="PF17786">
    <property type="entry name" value="Mannosidase_ig"/>
    <property type="match status" value="1"/>
</dbReference>
<dbReference type="KEGG" id="cput:CONPUDRAFT_55736"/>
<feature type="domain" description="Mannosidase Ig/CBM-like" evidence="10">
    <location>
        <begin position="733"/>
        <end position="836"/>
    </location>
</feature>
<dbReference type="OrthoDB" id="2866996at2759"/>
<dbReference type="Gene3D" id="2.60.120.260">
    <property type="entry name" value="Galactose-binding domain-like"/>
    <property type="match status" value="1"/>
</dbReference>
<protein>
    <recommendedName>
        <fullName evidence="7">Beta-mannosidase B</fullName>
        <ecNumber evidence="3">3.2.1.25</ecNumber>
    </recommendedName>
    <alternativeName>
        <fullName evidence="8">Mannanase B</fullName>
    </alternativeName>
</protein>
<gene>
    <name evidence="12" type="ORF">CONPUDRAFT_55736</name>
</gene>
<accession>A0A5M3MR18</accession>
<evidence type="ECO:0000256" key="1">
    <source>
        <dbReference type="ARBA" id="ARBA00000829"/>
    </source>
</evidence>
<dbReference type="InterPro" id="IPR054593">
    <property type="entry name" value="Beta-mannosidase-like_N2"/>
</dbReference>
<dbReference type="Gene3D" id="2.60.40.10">
    <property type="entry name" value="Immunoglobulins"/>
    <property type="match status" value="1"/>
</dbReference>
<dbReference type="Pfam" id="PF00703">
    <property type="entry name" value="Glyco_hydro_2"/>
    <property type="match status" value="1"/>
</dbReference>
<evidence type="ECO:0000259" key="10">
    <source>
        <dbReference type="Pfam" id="PF17786"/>
    </source>
</evidence>
<keyword evidence="5" id="KW-0326">Glycosidase</keyword>
<dbReference type="RefSeq" id="XP_007768217.1">
    <property type="nucleotide sequence ID" value="XM_007770027.1"/>
</dbReference>
<evidence type="ECO:0000256" key="7">
    <source>
        <dbReference type="ARBA" id="ARBA00041069"/>
    </source>
</evidence>
<evidence type="ECO:0000256" key="5">
    <source>
        <dbReference type="ARBA" id="ARBA00023295"/>
    </source>
</evidence>
<keyword evidence="4 12" id="KW-0378">Hydrolase</keyword>
<evidence type="ECO:0000256" key="6">
    <source>
        <dbReference type="ARBA" id="ARBA00038429"/>
    </source>
</evidence>